<gene>
    <name evidence="12 13" type="primary">corA</name>
    <name evidence="13" type="ORF">KIH39_03745</name>
</gene>
<evidence type="ECO:0000256" key="5">
    <source>
        <dbReference type="ARBA" id="ARBA00022692"/>
    </source>
</evidence>
<evidence type="ECO:0000256" key="6">
    <source>
        <dbReference type="ARBA" id="ARBA00022842"/>
    </source>
</evidence>
<protein>
    <recommendedName>
        <fullName evidence="12">Magnesium transport protein CorA</fullName>
    </recommendedName>
</protein>
<dbReference type="Proteomes" id="UP000676194">
    <property type="component" value="Chromosome"/>
</dbReference>
<keyword evidence="14" id="KW-1185">Reference proteome</keyword>
<keyword evidence="6 12" id="KW-0460">Magnesium</keyword>
<dbReference type="GO" id="GO:0015087">
    <property type="term" value="F:cobalt ion transmembrane transporter activity"/>
    <property type="evidence" value="ECO:0007669"/>
    <property type="project" value="UniProtKB-UniRule"/>
</dbReference>
<dbReference type="GO" id="GO:0050897">
    <property type="term" value="F:cobalt ion binding"/>
    <property type="evidence" value="ECO:0007669"/>
    <property type="project" value="TreeGrafter"/>
</dbReference>
<dbReference type="PANTHER" id="PTHR46494:SF1">
    <property type="entry name" value="CORA FAMILY METAL ION TRANSPORTER (EUROFUNG)"/>
    <property type="match status" value="1"/>
</dbReference>
<dbReference type="EMBL" id="CP074694">
    <property type="protein sequence ID" value="QVL33041.1"/>
    <property type="molecule type" value="Genomic_DNA"/>
</dbReference>
<evidence type="ECO:0000313" key="13">
    <source>
        <dbReference type="EMBL" id="QVL33041.1"/>
    </source>
</evidence>
<sequence>MLQVYRWDKDSKKCCLLDAEQVKNLSLDPQLSKSDYWIDLESPTPEEEAWIFEKVRPVHALVLEDIRKPIREPEVGPHLPKVEEWDDYLFAIVNPLNREYLNQCGDEIQPTERHRAYLQFSAVLTSNALITHHYTKLSCVDHLKNRLSHEVAIGNRGPDYLYHWLLDDLVDECAPVIDEILESLDDLEREILEQPQPSLLRKLLRHKSFIVILRKTMILEREVLARLTRNEFELVSPQEVIYYRNVYDHLIRYTEMIEGAREMISDLMQTHLAAVSNKLNTIMKVLTMISTIILPMTLIASIYGMNFDVLPGKEHPGGFWLSILAMGGCGIISLIFFRWRRWL</sequence>
<evidence type="ECO:0000256" key="8">
    <source>
        <dbReference type="ARBA" id="ARBA00023065"/>
    </source>
</evidence>
<keyword evidence="9 12" id="KW-0472">Membrane</keyword>
<dbReference type="InterPro" id="IPR045863">
    <property type="entry name" value="CorA_TM1_TM2"/>
</dbReference>
<evidence type="ECO:0000256" key="9">
    <source>
        <dbReference type="ARBA" id="ARBA00023136"/>
    </source>
</evidence>
<dbReference type="CDD" id="cd12822">
    <property type="entry name" value="TmCorA-like"/>
    <property type="match status" value="1"/>
</dbReference>
<feature type="transmembrane region" description="Helical" evidence="12">
    <location>
        <begin position="317"/>
        <end position="337"/>
    </location>
</feature>
<keyword evidence="5 12" id="KW-0812">Transmembrane</keyword>
<dbReference type="InterPro" id="IPR045861">
    <property type="entry name" value="CorA_cytoplasmic_dom"/>
</dbReference>
<proteinExistence type="inferred from homology"/>
<evidence type="ECO:0000256" key="2">
    <source>
        <dbReference type="ARBA" id="ARBA00009765"/>
    </source>
</evidence>
<keyword evidence="4 12" id="KW-1003">Cell membrane</keyword>
<dbReference type="Gene3D" id="3.30.460.20">
    <property type="entry name" value="CorA soluble domain-like"/>
    <property type="match status" value="1"/>
</dbReference>
<comment type="function">
    <text evidence="11">Mediates influx of magnesium ions. Alternates between open and closed states. Activated by low cytoplasmic Mg(2+) levels. Inactive when cytoplasmic Mg(2+) levels are high.</text>
</comment>
<dbReference type="SUPFAM" id="SSF143865">
    <property type="entry name" value="CorA soluble domain-like"/>
    <property type="match status" value="1"/>
</dbReference>
<dbReference type="SUPFAM" id="SSF144083">
    <property type="entry name" value="Magnesium transport protein CorA, transmembrane region"/>
    <property type="match status" value="1"/>
</dbReference>
<dbReference type="Gene3D" id="1.20.58.340">
    <property type="entry name" value="Magnesium transport protein CorA, transmembrane region"/>
    <property type="match status" value="2"/>
</dbReference>
<evidence type="ECO:0000256" key="12">
    <source>
        <dbReference type="RuleBase" id="RU362010"/>
    </source>
</evidence>
<comment type="similarity">
    <text evidence="2 12">Belongs to the CorA metal ion transporter (MIT) (TC 1.A.35) family.</text>
</comment>
<evidence type="ECO:0000313" key="14">
    <source>
        <dbReference type="Proteomes" id="UP000676194"/>
    </source>
</evidence>
<dbReference type="AlphaFoldDB" id="A0A8E6EZ42"/>
<organism evidence="13 14">
    <name type="scientific">Telmatocola sphagniphila</name>
    <dbReference type="NCBI Taxonomy" id="1123043"/>
    <lineage>
        <taxon>Bacteria</taxon>
        <taxon>Pseudomonadati</taxon>
        <taxon>Planctomycetota</taxon>
        <taxon>Planctomycetia</taxon>
        <taxon>Gemmatales</taxon>
        <taxon>Gemmataceae</taxon>
    </lineage>
</organism>
<accession>A0A8E6EZ42</accession>
<dbReference type="RefSeq" id="WP_213497931.1">
    <property type="nucleotide sequence ID" value="NZ_CP074694.1"/>
</dbReference>
<keyword evidence="8 12" id="KW-0406">Ion transport</keyword>
<dbReference type="PANTHER" id="PTHR46494">
    <property type="entry name" value="CORA FAMILY METAL ION TRANSPORTER (EUROFUNG)"/>
    <property type="match status" value="1"/>
</dbReference>
<reference evidence="13" key="1">
    <citation type="submission" date="2021-05" db="EMBL/GenBank/DDBJ databases">
        <title>Complete genome sequence of the cellulolytic planctomycete Telmatocola sphagniphila SP2T and characterization of the first cellulase from planctomycetes.</title>
        <authorList>
            <person name="Rakitin A.L."/>
            <person name="Beletsky A.V."/>
            <person name="Naumoff D.G."/>
            <person name="Kulichevskaya I.S."/>
            <person name="Mardanov A.V."/>
            <person name="Ravin N.V."/>
            <person name="Dedysh S.N."/>
        </authorList>
    </citation>
    <scope>NUCLEOTIDE SEQUENCE</scope>
    <source>
        <strain evidence="13">SP2T</strain>
    </source>
</reference>
<dbReference type="FunFam" id="1.20.58.340:FF:000004">
    <property type="entry name" value="Magnesium transport protein CorA"/>
    <property type="match status" value="1"/>
</dbReference>
<dbReference type="GO" id="GO:0015095">
    <property type="term" value="F:magnesium ion transmembrane transporter activity"/>
    <property type="evidence" value="ECO:0007669"/>
    <property type="project" value="UniProtKB-UniRule"/>
</dbReference>
<comment type="catalytic activity">
    <reaction evidence="10">
        <text>Mg(2+)(in) = Mg(2+)(out)</text>
        <dbReference type="Rhea" id="RHEA:29827"/>
        <dbReference type="ChEBI" id="CHEBI:18420"/>
    </reaction>
</comment>
<evidence type="ECO:0000256" key="11">
    <source>
        <dbReference type="ARBA" id="ARBA00045497"/>
    </source>
</evidence>
<evidence type="ECO:0000256" key="4">
    <source>
        <dbReference type="ARBA" id="ARBA00022475"/>
    </source>
</evidence>
<feature type="transmembrane region" description="Helical" evidence="12">
    <location>
        <begin position="285"/>
        <end position="305"/>
    </location>
</feature>
<keyword evidence="3 12" id="KW-0813">Transport</keyword>
<dbReference type="Pfam" id="PF01544">
    <property type="entry name" value="CorA"/>
    <property type="match status" value="1"/>
</dbReference>
<evidence type="ECO:0000256" key="7">
    <source>
        <dbReference type="ARBA" id="ARBA00022989"/>
    </source>
</evidence>
<dbReference type="NCBIfam" id="TIGR00383">
    <property type="entry name" value="corA"/>
    <property type="match status" value="1"/>
</dbReference>
<dbReference type="KEGG" id="tsph:KIH39_03745"/>
<evidence type="ECO:0000256" key="1">
    <source>
        <dbReference type="ARBA" id="ARBA00004651"/>
    </source>
</evidence>
<dbReference type="GO" id="GO:0005886">
    <property type="term" value="C:plasma membrane"/>
    <property type="evidence" value="ECO:0007669"/>
    <property type="project" value="UniProtKB-SubCell"/>
</dbReference>
<evidence type="ECO:0000256" key="3">
    <source>
        <dbReference type="ARBA" id="ARBA00022448"/>
    </source>
</evidence>
<evidence type="ECO:0000256" key="10">
    <source>
        <dbReference type="ARBA" id="ARBA00034269"/>
    </source>
</evidence>
<dbReference type="InterPro" id="IPR004488">
    <property type="entry name" value="Mg/Co-transport_prot_CorA"/>
</dbReference>
<dbReference type="GO" id="GO:0000287">
    <property type="term" value="F:magnesium ion binding"/>
    <property type="evidence" value="ECO:0007669"/>
    <property type="project" value="TreeGrafter"/>
</dbReference>
<dbReference type="InterPro" id="IPR002523">
    <property type="entry name" value="MgTranspt_CorA/ZnTranspt_ZntB"/>
</dbReference>
<name>A0A8E6EZ42_9BACT</name>
<keyword evidence="7 12" id="KW-1133">Transmembrane helix</keyword>
<comment type="subcellular location">
    <subcellularLocation>
        <location evidence="1">Cell membrane</location>
        <topology evidence="1">Multi-pass membrane protein</topology>
    </subcellularLocation>
    <subcellularLocation>
        <location evidence="12">Membrane</location>
        <topology evidence="12">Multi-pass membrane protein</topology>
    </subcellularLocation>
</comment>